<dbReference type="PANTHER" id="PTHR46018">
    <property type="entry name" value="ZINC PHOSPHODIESTERASE ELAC PROTEIN 1"/>
    <property type="match status" value="1"/>
</dbReference>
<name>A0A1H6EVY0_9ACTN</name>
<keyword evidence="2" id="KW-0378">Hydrolase</keyword>
<dbReference type="Proteomes" id="UP000236732">
    <property type="component" value="Unassembled WGS sequence"/>
</dbReference>
<dbReference type="Gene3D" id="3.60.15.10">
    <property type="entry name" value="Ribonuclease Z/Hydroxyacylglutathione hydrolase-like"/>
    <property type="match status" value="1"/>
</dbReference>
<feature type="domain" description="Metallo-beta-lactamase" evidence="3">
    <location>
        <begin position="36"/>
        <end position="247"/>
    </location>
</feature>
<keyword evidence="5" id="KW-1185">Reference proteome</keyword>
<evidence type="ECO:0000259" key="3">
    <source>
        <dbReference type="Pfam" id="PF12706"/>
    </source>
</evidence>
<evidence type="ECO:0000256" key="2">
    <source>
        <dbReference type="ARBA" id="ARBA00022801"/>
    </source>
</evidence>
<dbReference type="RefSeq" id="WP_160150592.1">
    <property type="nucleotide sequence ID" value="NZ_FNVT01000018.1"/>
</dbReference>
<dbReference type="GO" id="GO:0042781">
    <property type="term" value="F:3'-tRNA processing endoribonuclease activity"/>
    <property type="evidence" value="ECO:0007669"/>
    <property type="project" value="TreeGrafter"/>
</dbReference>
<dbReference type="OrthoDB" id="4137979at2"/>
<evidence type="ECO:0000313" key="5">
    <source>
        <dbReference type="Proteomes" id="UP000236732"/>
    </source>
</evidence>
<dbReference type="InterPro" id="IPR036866">
    <property type="entry name" value="RibonucZ/Hydroxyglut_hydro"/>
</dbReference>
<dbReference type="Pfam" id="PF12706">
    <property type="entry name" value="Lactamase_B_2"/>
    <property type="match status" value="1"/>
</dbReference>
<keyword evidence="1" id="KW-0540">Nuclease</keyword>
<keyword evidence="1" id="KW-0255">Endonuclease</keyword>
<dbReference type="InterPro" id="IPR001279">
    <property type="entry name" value="Metallo-B-lactamas"/>
</dbReference>
<evidence type="ECO:0000313" key="4">
    <source>
        <dbReference type="EMBL" id="SEH00854.1"/>
    </source>
</evidence>
<evidence type="ECO:0000256" key="1">
    <source>
        <dbReference type="ARBA" id="ARBA00022759"/>
    </source>
</evidence>
<gene>
    <name evidence="4" type="ORF">SAMN05444920_11843</name>
</gene>
<dbReference type="AlphaFoldDB" id="A0A1H6EVY0"/>
<dbReference type="SUPFAM" id="SSF56281">
    <property type="entry name" value="Metallo-hydrolase/oxidoreductase"/>
    <property type="match status" value="1"/>
</dbReference>
<dbReference type="PANTHER" id="PTHR46018:SF2">
    <property type="entry name" value="ZINC PHOSPHODIESTERASE ELAC PROTEIN 1"/>
    <property type="match status" value="1"/>
</dbReference>
<dbReference type="InterPro" id="IPR044094">
    <property type="entry name" value="AtsA-like_MBL-fold"/>
</dbReference>
<dbReference type="CDD" id="cd07719">
    <property type="entry name" value="arylsulfatase_AtsA-like_MBL-fold"/>
    <property type="match status" value="1"/>
</dbReference>
<sequence>MTTTVTLTGTGVPFPSADRAGPGVLVSHEDVHLQIDAGRSTLMRLAQTGINPHQLSALLLTHLHSDHVSDVADLAHTRWVQDHLHGTGPLPVVAADGHAPAFVQRVLAANAYDVEVRMRHVQDGPPQVTGHWFQLPDVPAEVWRSPCGRVAVEAVRVRHEPVEQAVGYRITTPDGVIVVSGDTRVCDEIAALSAGADIVVHEACRSTALAEFARNTPFETIFSYHADTVALGEMAKHVGVPHLVLTHLIPEPTTPDQVAAYEADVRRGGFAGRISVGHDLMTLTLPPETIPGDQQ</sequence>
<accession>A0A1H6EVY0</accession>
<protein>
    <submittedName>
        <fullName evidence="4">Ribonuclease Z</fullName>
    </submittedName>
</protein>
<dbReference type="EMBL" id="FNVT01000018">
    <property type="protein sequence ID" value="SEH00854.1"/>
    <property type="molecule type" value="Genomic_DNA"/>
</dbReference>
<proteinExistence type="predicted"/>
<reference evidence="4 5" key="1">
    <citation type="submission" date="2016-10" db="EMBL/GenBank/DDBJ databases">
        <authorList>
            <person name="de Groot N.N."/>
        </authorList>
    </citation>
    <scope>NUCLEOTIDE SEQUENCE [LARGE SCALE GENOMIC DNA]</scope>
    <source>
        <strain evidence="4 5">CGMCC 4.7037</strain>
    </source>
</reference>
<organism evidence="4 5">
    <name type="scientific">Nonomuraea solani</name>
    <dbReference type="NCBI Taxonomy" id="1144553"/>
    <lineage>
        <taxon>Bacteria</taxon>
        <taxon>Bacillati</taxon>
        <taxon>Actinomycetota</taxon>
        <taxon>Actinomycetes</taxon>
        <taxon>Streptosporangiales</taxon>
        <taxon>Streptosporangiaceae</taxon>
        <taxon>Nonomuraea</taxon>
    </lineage>
</organism>